<dbReference type="Pfam" id="PF12014">
    <property type="entry name" value="Cyclin_D1_bind"/>
    <property type="match status" value="1"/>
</dbReference>
<dbReference type="PANTHER" id="PTHR10706">
    <property type="entry name" value="F-BOX FAMILY PROTEIN"/>
    <property type="match status" value="1"/>
</dbReference>
<dbReference type="SUPFAM" id="SSF81383">
    <property type="entry name" value="F-box domain"/>
    <property type="match status" value="1"/>
</dbReference>
<dbReference type="InterPro" id="IPR036047">
    <property type="entry name" value="F-box-like_dom_sf"/>
</dbReference>
<dbReference type="AlphaFoldDB" id="A0AAD9Q1Q8"/>
<accession>A0AAD9Q1Q8</accession>
<keyword evidence="3" id="KW-0833">Ubl conjugation pathway</keyword>
<protein>
    <submittedName>
        <fullName evidence="5">F-box only protein 31</fullName>
    </submittedName>
</protein>
<sequence length="393" mass="45137">MAEAGTYFLPRRKEICATAQVFTLANELLASIFKHLNGFELCTVAKTCQRFRAASQIDQIWQHLCERDYGASSLSEWPEFSSYHDLYVTVLHKYGYLLGLWKCNVNPYGGLVSVKIVQGGIDAVDCRAPVDPDIRAPLRQKRLFSIRIREGKPVVLCFSDKEDIPHYASLKKDKADGKEVVRFSLRCSNHEKHEIPQEREQGMQFLRNWMKDEYNNENLLFYQPHIVQLVLMKYVNVHSMYRLPIELEALKIPRETNEKPLIMPGIFKGTYSSHGVELVMVTHSPADHKIFGTKITLTFEVDLTRPLSEDNSEPGEGKRSFMLSNAIEARFKDFPPTYRARYHGAGQIASHGFVSPQMTPGHFVLFNDDLFGFLWNDLMAFSVYSRANEPFLQ</sequence>
<name>A0AAD9Q1Q8_ACRCE</name>
<evidence type="ECO:0000313" key="6">
    <source>
        <dbReference type="Proteomes" id="UP001249851"/>
    </source>
</evidence>
<evidence type="ECO:0000256" key="2">
    <source>
        <dbReference type="ARBA" id="ARBA00010611"/>
    </source>
</evidence>
<dbReference type="PROSITE" id="PS50181">
    <property type="entry name" value="FBOX"/>
    <property type="match status" value="1"/>
</dbReference>
<dbReference type="InterPro" id="IPR045048">
    <property type="entry name" value="FBXO31/39"/>
</dbReference>
<dbReference type="Gene3D" id="1.20.1280.50">
    <property type="match status" value="1"/>
</dbReference>
<evidence type="ECO:0000313" key="5">
    <source>
        <dbReference type="EMBL" id="KAK2553162.1"/>
    </source>
</evidence>
<organism evidence="5 6">
    <name type="scientific">Acropora cervicornis</name>
    <name type="common">Staghorn coral</name>
    <dbReference type="NCBI Taxonomy" id="6130"/>
    <lineage>
        <taxon>Eukaryota</taxon>
        <taxon>Metazoa</taxon>
        <taxon>Cnidaria</taxon>
        <taxon>Anthozoa</taxon>
        <taxon>Hexacorallia</taxon>
        <taxon>Scleractinia</taxon>
        <taxon>Astrocoeniina</taxon>
        <taxon>Acroporidae</taxon>
        <taxon>Acropora</taxon>
    </lineage>
</organism>
<evidence type="ECO:0000256" key="3">
    <source>
        <dbReference type="ARBA" id="ARBA00022786"/>
    </source>
</evidence>
<dbReference type="Proteomes" id="UP001249851">
    <property type="component" value="Unassembled WGS sequence"/>
</dbReference>
<proteinExistence type="inferred from homology"/>
<evidence type="ECO:0000259" key="4">
    <source>
        <dbReference type="PROSITE" id="PS50181"/>
    </source>
</evidence>
<reference evidence="5" key="2">
    <citation type="journal article" date="2023" name="Science">
        <title>Genomic signatures of disease resistance in endangered staghorn corals.</title>
        <authorList>
            <person name="Vollmer S.V."/>
            <person name="Selwyn J.D."/>
            <person name="Despard B.A."/>
            <person name="Roesel C.L."/>
        </authorList>
    </citation>
    <scope>NUCLEOTIDE SEQUENCE</scope>
    <source>
        <strain evidence="5">K2</strain>
    </source>
</reference>
<dbReference type="Pfam" id="PF12937">
    <property type="entry name" value="F-box-like"/>
    <property type="match status" value="1"/>
</dbReference>
<comment type="similarity">
    <text evidence="2">Belongs to the FBXO31 family.</text>
</comment>
<reference evidence="5" key="1">
    <citation type="journal article" date="2023" name="G3 (Bethesda)">
        <title>Whole genome assembly and annotation of the endangered Caribbean coral Acropora cervicornis.</title>
        <authorList>
            <person name="Selwyn J.D."/>
            <person name="Vollmer S.V."/>
        </authorList>
    </citation>
    <scope>NUCLEOTIDE SEQUENCE</scope>
    <source>
        <strain evidence="5">K2</strain>
    </source>
</reference>
<keyword evidence="6" id="KW-1185">Reference proteome</keyword>
<comment type="caution">
    <text evidence="5">The sequence shown here is derived from an EMBL/GenBank/DDBJ whole genome shotgun (WGS) entry which is preliminary data.</text>
</comment>
<dbReference type="EMBL" id="JARQWQ010000080">
    <property type="protein sequence ID" value="KAK2553162.1"/>
    <property type="molecule type" value="Genomic_DNA"/>
</dbReference>
<dbReference type="SMART" id="SM00256">
    <property type="entry name" value="FBOX"/>
    <property type="match status" value="1"/>
</dbReference>
<dbReference type="InterPro" id="IPR001810">
    <property type="entry name" value="F-box_dom"/>
</dbReference>
<gene>
    <name evidence="5" type="ORF">P5673_025619</name>
</gene>
<feature type="domain" description="F-box" evidence="4">
    <location>
        <begin position="18"/>
        <end position="64"/>
    </location>
</feature>
<comment type="pathway">
    <text evidence="1">Protein modification; protein ubiquitination.</text>
</comment>
<dbReference type="PANTHER" id="PTHR10706:SF130">
    <property type="entry name" value="F-BOX ONLY PROTEIN 31"/>
    <property type="match status" value="1"/>
</dbReference>
<evidence type="ECO:0000256" key="1">
    <source>
        <dbReference type="ARBA" id="ARBA00004906"/>
    </source>
</evidence>